<dbReference type="Pfam" id="PF21057">
    <property type="entry name" value="Hikeshi-like_C"/>
    <property type="match status" value="1"/>
</dbReference>
<protein>
    <recommendedName>
        <fullName evidence="6">Hikeshi-like domain-containing protein</fullName>
    </recommendedName>
</protein>
<gene>
    <name evidence="4" type="ORF">Rhopal_003746-T1</name>
</gene>
<dbReference type="GO" id="GO:0006606">
    <property type="term" value="P:protein import into nucleus"/>
    <property type="evidence" value="ECO:0007669"/>
    <property type="project" value="TreeGrafter"/>
</dbReference>
<dbReference type="PANTHER" id="PTHR12925">
    <property type="entry name" value="HIKESHI FAMILY MEMBER"/>
    <property type="match status" value="1"/>
</dbReference>
<evidence type="ECO:0000259" key="2">
    <source>
        <dbReference type="Pfam" id="PF05603"/>
    </source>
</evidence>
<evidence type="ECO:0000313" key="5">
    <source>
        <dbReference type="Proteomes" id="UP001342314"/>
    </source>
</evidence>
<dbReference type="Proteomes" id="UP001342314">
    <property type="component" value="Unassembled WGS sequence"/>
</dbReference>
<dbReference type="InterPro" id="IPR048364">
    <property type="entry name" value="Hikeshi-like_C"/>
</dbReference>
<dbReference type="InterPro" id="IPR031318">
    <property type="entry name" value="OPI10"/>
</dbReference>
<reference evidence="4 5" key="1">
    <citation type="submission" date="2021-12" db="EMBL/GenBank/DDBJ databases">
        <title>High titer production of polyol ester of fatty acids by Rhodotorula paludigena BS15 towards product separation-free biomass refinery.</title>
        <authorList>
            <person name="Mano J."/>
            <person name="Ono H."/>
            <person name="Tanaka T."/>
            <person name="Naito K."/>
            <person name="Sushida H."/>
            <person name="Ike M."/>
            <person name="Tokuyasu K."/>
            <person name="Kitaoka M."/>
        </authorList>
    </citation>
    <scope>NUCLEOTIDE SEQUENCE [LARGE SCALE GENOMIC DNA]</scope>
    <source>
        <strain evidence="4 5">BS15</strain>
    </source>
</reference>
<feature type="domain" description="Hikeshi-like N-terminal" evidence="2">
    <location>
        <begin position="5"/>
        <end position="127"/>
    </location>
</feature>
<feature type="domain" description="Hikeshi-like C-terminal" evidence="3">
    <location>
        <begin position="155"/>
        <end position="208"/>
    </location>
</feature>
<name>A0AAV5GMZ8_9BASI</name>
<sequence length="212" mass="21743">MFALIVPGRMVQPIEAVPGAGDKFAVTIPDAPSLNHISVFMTGQVAFPDGYGATVHLDMPGKGWAVIGGLTNQKPSAIFRLRGTFIPSSAAQATTFGATATASTTYTLGISCEPLAAVEAQVAAVGQTTAGAAANPSSSTALVPAQSAAAPPDPVLLAGLVGKNLVNAVSGFAQPLPDGSGSWIPTQAFDRWYREFERKLKTTGVGFLLRTD</sequence>
<dbReference type="PANTHER" id="PTHR12925:SF0">
    <property type="entry name" value="PROTEIN HIKESHI"/>
    <property type="match status" value="1"/>
</dbReference>
<dbReference type="EMBL" id="BQKY01000007">
    <property type="protein sequence ID" value="GJN90732.1"/>
    <property type="molecule type" value="Genomic_DNA"/>
</dbReference>
<comment type="similarity">
    <text evidence="1">Belongs to the OPI10 family.</text>
</comment>
<dbReference type="InterPro" id="IPR008493">
    <property type="entry name" value="Hikeshi-like_N"/>
</dbReference>
<evidence type="ECO:0000256" key="1">
    <source>
        <dbReference type="ARBA" id="ARBA00006623"/>
    </source>
</evidence>
<accession>A0AAV5GMZ8</accession>
<dbReference type="GO" id="GO:0061608">
    <property type="term" value="F:nuclear import signal receptor activity"/>
    <property type="evidence" value="ECO:0007669"/>
    <property type="project" value="TreeGrafter"/>
</dbReference>
<dbReference type="GO" id="GO:0005829">
    <property type="term" value="C:cytosol"/>
    <property type="evidence" value="ECO:0007669"/>
    <property type="project" value="TreeGrafter"/>
</dbReference>
<keyword evidence="5" id="KW-1185">Reference proteome</keyword>
<dbReference type="AlphaFoldDB" id="A0AAV5GMZ8"/>
<comment type="caution">
    <text evidence="4">The sequence shown here is derived from an EMBL/GenBank/DDBJ whole genome shotgun (WGS) entry which is preliminary data.</text>
</comment>
<proteinExistence type="inferred from homology"/>
<evidence type="ECO:0008006" key="6">
    <source>
        <dbReference type="Google" id="ProtNLM"/>
    </source>
</evidence>
<evidence type="ECO:0000313" key="4">
    <source>
        <dbReference type="EMBL" id="GJN90732.1"/>
    </source>
</evidence>
<evidence type="ECO:0000259" key="3">
    <source>
        <dbReference type="Pfam" id="PF21057"/>
    </source>
</evidence>
<organism evidence="4 5">
    <name type="scientific">Rhodotorula paludigena</name>
    <dbReference type="NCBI Taxonomy" id="86838"/>
    <lineage>
        <taxon>Eukaryota</taxon>
        <taxon>Fungi</taxon>
        <taxon>Dikarya</taxon>
        <taxon>Basidiomycota</taxon>
        <taxon>Pucciniomycotina</taxon>
        <taxon>Microbotryomycetes</taxon>
        <taxon>Sporidiobolales</taxon>
        <taxon>Sporidiobolaceae</taxon>
        <taxon>Rhodotorula</taxon>
    </lineage>
</organism>
<dbReference type="Pfam" id="PF05603">
    <property type="entry name" value="Hikeshi-like_N"/>
    <property type="match status" value="1"/>
</dbReference>
<dbReference type="GO" id="GO:0005634">
    <property type="term" value="C:nucleus"/>
    <property type="evidence" value="ECO:0007669"/>
    <property type="project" value="TreeGrafter"/>
</dbReference>